<organism evidence="2 3">
    <name type="scientific">Anaerotignum neopropionicum</name>
    <dbReference type="NCBI Taxonomy" id="36847"/>
    <lineage>
        <taxon>Bacteria</taxon>
        <taxon>Bacillati</taxon>
        <taxon>Bacillota</taxon>
        <taxon>Clostridia</taxon>
        <taxon>Lachnospirales</taxon>
        <taxon>Anaerotignaceae</taxon>
        <taxon>Anaerotignum</taxon>
    </lineage>
</organism>
<dbReference type="EMBL" id="LRVM01000001">
    <property type="protein sequence ID" value="KXL54534.1"/>
    <property type="molecule type" value="Genomic_DNA"/>
</dbReference>
<keyword evidence="1" id="KW-0472">Membrane</keyword>
<proteinExistence type="predicted"/>
<keyword evidence="1" id="KW-0812">Transmembrane</keyword>
<name>A0A136WJ91_9FIRM</name>
<evidence type="ECO:0000313" key="2">
    <source>
        <dbReference type="EMBL" id="KXL54534.1"/>
    </source>
</evidence>
<dbReference type="STRING" id="36847.CLNEO_06410"/>
<dbReference type="OrthoDB" id="1752779at2"/>
<evidence type="ECO:0008006" key="4">
    <source>
        <dbReference type="Google" id="ProtNLM"/>
    </source>
</evidence>
<keyword evidence="1" id="KW-1133">Transmembrane helix</keyword>
<feature type="transmembrane region" description="Helical" evidence="1">
    <location>
        <begin position="61"/>
        <end position="84"/>
    </location>
</feature>
<sequence length="150" mass="17421">MDAFFRRIMVFLIGGLAYVSLEILYRGYSHWTMFFTGGFAFFCLFALFTAAFPLPFWARCIAGALIVTTIEFTVGIVVNKLLGWHVWDYSRLPCNLFGQISLLFSTIWLVLCIPIGFFARMLNQKILSNLLPSNLYFMKNKKILRRKIHQ</sequence>
<gene>
    <name evidence="2" type="ORF">CLNEO_06410</name>
</gene>
<reference evidence="2 3" key="1">
    <citation type="submission" date="2016-01" db="EMBL/GenBank/DDBJ databases">
        <title>Genome sequence of Clostridium neopropionicum X4, DSM-3847.</title>
        <authorList>
            <person name="Poehlein A."/>
            <person name="Beck M.H."/>
            <person name="Bengelsdorf F.R."/>
            <person name="Daniel R."/>
            <person name="Duerre P."/>
        </authorList>
    </citation>
    <scope>NUCLEOTIDE SEQUENCE [LARGE SCALE GENOMIC DNA]</scope>
    <source>
        <strain evidence="2 3">DSM-3847</strain>
    </source>
</reference>
<dbReference type="InterPro" id="IPR010540">
    <property type="entry name" value="CmpB_TMEM229"/>
</dbReference>
<accession>A0A136WJ91</accession>
<dbReference type="Proteomes" id="UP000070539">
    <property type="component" value="Unassembled WGS sequence"/>
</dbReference>
<comment type="caution">
    <text evidence="2">The sequence shown here is derived from an EMBL/GenBank/DDBJ whole genome shotgun (WGS) entry which is preliminary data.</text>
</comment>
<feature type="transmembrane region" description="Helical" evidence="1">
    <location>
        <begin position="31"/>
        <end position="54"/>
    </location>
</feature>
<evidence type="ECO:0000256" key="1">
    <source>
        <dbReference type="SAM" id="Phobius"/>
    </source>
</evidence>
<evidence type="ECO:0000313" key="3">
    <source>
        <dbReference type="Proteomes" id="UP000070539"/>
    </source>
</evidence>
<keyword evidence="3" id="KW-1185">Reference proteome</keyword>
<feature type="transmembrane region" description="Helical" evidence="1">
    <location>
        <begin position="7"/>
        <end position="25"/>
    </location>
</feature>
<dbReference type="Pfam" id="PF06541">
    <property type="entry name" value="ABC_trans_CmpB"/>
    <property type="match status" value="1"/>
</dbReference>
<dbReference type="RefSeq" id="WP_066084398.1">
    <property type="nucleotide sequence ID" value="NZ_LRVM01000001.1"/>
</dbReference>
<dbReference type="AlphaFoldDB" id="A0A136WJ91"/>
<feature type="transmembrane region" description="Helical" evidence="1">
    <location>
        <begin position="96"/>
        <end position="119"/>
    </location>
</feature>
<protein>
    <recommendedName>
        <fullName evidence="4">ABC-transporter type IV</fullName>
    </recommendedName>
</protein>